<dbReference type="SUPFAM" id="SSF51261">
    <property type="entry name" value="Duplicated hybrid motif"/>
    <property type="match status" value="1"/>
</dbReference>
<reference evidence="9" key="1">
    <citation type="submission" date="2023-07" db="EMBL/GenBank/DDBJ databases">
        <title>FDA dAtabase for Regulatory Grade micrObial Sequences (FDA-ARGOS): Supporting development and validation of Infectious Disease Dx tests.</title>
        <authorList>
            <person name="Sproer C."/>
            <person name="Gronow S."/>
            <person name="Severitt S."/>
            <person name="Schroder I."/>
            <person name="Tallon L."/>
            <person name="Sadzewicz L."/>
            <person name="Zhao X."/>
            <person name="Boylan J."/>
            <person name="Ott S."/>
            <person name="Bowen H."/>
            <person name="Vavikolanu K."/>
            <person name="Hazen T."/>
            <person name="Aluvathingal J."/>
            <person name="Nadendla S."/>
            <person name="Lowell S."/>
            <person name="Myers T."/>
            <person name="Yan Y."/>
        </authorList>
    </citation>
    <scope>NUCLEOTIDE SEQUENCE [LARGE SCALE GENOMIC DNA]</scope>
    <source>
        <strain evidence="9">FDAARGOS_1538</strain>
    </source>
</reference>
<evidence type="ECO:0000256" key="1">
    <source>
        <dbReference type="ARBA" id="ARBA00004496"/>
    </source>
</evidence>
<evidence type="ECO:0000313" key="8">
    <source>
        <dbReference type="EMBL" id="MCA2096635.1"/>
    </source>
</evidence>
<evidence type="ECO:0000256" key="2">
    <source>
        <dbReference type="ARBA" id="ARBA00022448"/>
    </source>
</evidence>
<evidence type="ECO:0000256" key="6">
    <source>
        <dbReference type="ARBA" id="ARBA00022777"/>
    </source>
</evidence>
<sequence>MVDFDGKLFFAPMDGEVLDLTECVDPIFSQGIVGAGILIIPSGSKVYAPCDGTVSIIANCRHGIAIKNPAGFQVLIHIGIDTVEMDGDGFKSFKKAGDEVKCGDLLLEFDLDRIKKAGKNIQSPVVITNPEIKKVEILKSGMINFGDEIFRICDPK</sequence>
<evidence type="ECO:0000259" key="7">
    <source>
        <dbReference type="PROSITE" id="PS51093"/>
    </source>
</evidence>
<dbReference type="PROSITE" id="PS51093">
    <property type="entry name" value="PTS_EIIA_TYPE_1"/>
    <property type="match status" value="1"/>
</dbReference>
<dbReference type="Gene3D" id="2.70.70.10">
    <property type="entry name" value="Glucose Permease (Domain IIA)"/>
    <property type="match status" value="1"/>
</dbReference>
<evidence type="ECO:0000256" key="5">
    <source>
        <dbReference type="ARBA" id="ARBA00022683"/>
    </source>
</evidence>
<name>A0ABS7YYW8_9FIRM</name>
<comment type="caution">
    <text evidence="8">The sequence shown here is derived from an EMBL/GenBank/DDBJ whole genome shotgun (WGS) entry which is preliminary data.</text>
</comment>
<keyword evidence="6" id="KW-0418">Kinase</keyword>
<keyword evidence="3 8" id="KW-0762">Sugar transport</keyword>
<gene>
    <name evidence="8" type="ORF">LDJ82_07005</name>
</gene>
<dbReference type="EMBL" id="JAIWIY010000001">
    <property type="protein sequence ID" value="MCA2096635.1"/>
    <property type="molecule type" value="Genomic_DNA"/>
</dbReference>
<keyword evidence="9" id="KW-1185">Reference proteome</keyword>
<keyword evidence="4" id="KW-0808">Transferase</keyword>
<dbReference type="Proteomes" id="UP001198374">
    <property type="component" value="Unassembled WGS sequence"/>
</dbReference>
<keyword evidence="2" id="KW-0813">Transport</keyword>
<dbReference type="Pfam" id="PF00358">
    <property type="entry name" value="PTS_EIIA_1"/>
    <property type="match status" value="1"/>
</dbReference>
<evidence type="ECO:0000256" key="3">
    <source>
        <dbReference type="ARBA" id="ARBA00022597"/>
    </source>
</evidence>
<feature type="domain" description="PTS EIIA type-1" evidence="7">
    <location>
        <begin position="25"/>
        <end position="129"/>
    </location>
</feature>
<dbReference type="InterPro" id="IPR001127">
    <property type="entry name" value="PTS_EIIA_1_perm"/>
</dbReference>
<dbReference type="PANTHER" id="PTHR45008">
    <property type="entry name" value="PTS SYSTEM GLUCOSE-SPECIFIC EIIA COMPONENT"/>
    <property type="match status" value="1"/>
</dbReference>
<accession>A0ABS7YYW8</accession>
<proteinExistence type="predicted"/>
<dbReference type="PROSITE" id="PS00371">
    <property type="entry name" value="PTS_EIIA_TYPE_1_HIS"/>
    <property type="match status" value="1"/>
</dbReference>
<evidence type="ECO:0000256" key="4">
    <source>
        <dbReference type="ARBA" id="ARBA00022679"/>
    </source>
</evidence>
<protein>
    <submittedName>
        <fullName evidence="8">PTS glucose transporter subunit IIA</fullName>
    </submittedName>
</protein>
<dbReference type="InterPro" id="IPR011055">
    <property type="entry name" value="Dup_hybrid_motif"/>
</dbReference>
<evidence type="ECO:0000313" key="9">
    <source>
        <dbReference type="Proteomes" id="UP001198374"/>
    </source>
</evidence>
<dbReference type="PANTHER" id="PTHR45008:SF1">
    <property type="entry name" value="PTS SYSTEM GLUCOSE-SPECIFIC EIIA COMPONENT"/>
    <property type="match status" value="1"/>
</dbReference>
<comment type="subcellular location">
    <subcellularLocation>
        <location evidence="1">Cytoplasm</location>
    </subcellularLocation>
</comment>
<dbReference type="NCBIfam" id="TIGR00830">
    <property type="entry name" value="PTBA"/>
    <property type="match status" value="1"/>
</dbReference>
<dbReference type="InterPro" id="IPR050890">
    <property type="entry name" value="PTS_EIIA_component"/>
</dbReference>
<keyword evidence="5" id="KW-0598">Phosphotransferase system</keyword>
<dbReference type="RefSeq" id="WP_209774639.1">
    <property type="nucleotide sequence ID" value="NZ_JAGGLO010000008.1"/>
</dbReference>
<organism evidence="8 9">
    <name type="scientific">Anaerococcus degeneri</name>
    <dbReference type="NCBI Taxonomy" id="361500"/>
    <lineage>
        <taxon>Bacteria</taxon>
        <taxon>Bacillati</taxon>
        <taxon>Bacillota</taxon>
        <taxon>Tissierellia</taxon>
        <taxon>Tissierellales</taxon>
        <taxon>Peptoniphilaceae</taxon>
        <taxon>Anaerococcus</taxon>
    </lineage>
</organism>